<protein>
    <submittedName>
        <fullName evidence="2">Uncharacterized protein</fullName>
    </submittedName>
</protein>
<evidence type="ECO:0000313" key="2">
    <source>
        <dbReference type="EMBL" id="KAJ1125550.1"/>
    </source>
</evidence>
<dbReference type="AlphaFoldDB" id="A0AAV7PBK2"/>
<dbReference type="Proteomes" id="UP001066276">
    <property type="component" value="Chromosome 7"/>
</dbReference>
<evidence type="ECO:0000256" key="1">
    <source>
        <dbReference type="SAM" id="MobiDB-lite"/>
    </source>
</evidence>
<dbReference type="EMBL" id="JANPWB010000011">
    <property type="protein sequence ID" value="KAJ1125550.1"/>
    <property type="molecule type" value="Genomic_DNA"/>
</dbReference>
<feature type="region of interest" description="Disordered" evidence="1">
    <location>
        <begin position="1"/>
        <end position="41"/>
    </location>
</feature>
<gene>
    <name evidence="2" type="ORF">NDU88_003978</name>
</gene>
<keyword evidence="3" id="KW-1185">Reference proteome</keyword>
<proteinExistence type="predicted"/>
<sequence>MQQSHIWGSQLHTPAAEGSTEPQEALRSVDSYNPTPRDAPDLPTLAAHYRCVSAQLPQGLNLGVPATWYVAGVSGGTLEDRSPRSCQGTA</sequence>
<feature type="compositionally biased region" description="Polar residues" evidence="1">
    <location>
        <begin position="1"/>
        <end position="12"/>
    </location>
</feature>
<comment type="caution">
    <text evidence="2">The sequence shown here is derived from an EMBL/GenBank/DDBJ whole genome shotgun (WGS) entry which is preliminary data.</text>
</comment>
<evidence type="ECO:0000313" key="3">
    <source>
        <dbReference type="Proteomes" id="UP001066276"/>
    </source>
</evidence>
<accession>A0AAV7PBK2</accession>
<name>A0AAV7PBK2_PLEWA</name>
<reference evidence="2" key="1">
    <citation type="journal article" date="2022" name="bioRxiv">
        <title>Sequencing and chromosome-scale assembly of the giantPleurodeles waltlgenome.</title>
        <authorList>
            <person name="Brown T."/>
            <person name="Elewa A."/>
            <person name="Iarovenko S."/>
            <person name="Subramanian E."/>
            <person name="Araus A.J."/>
            <person name="Petzold A."/>
            <person name="Susuki M."/>
            <person name="Suzuki K.-i.T."/>
            <person name="Hayashi T."/>
            <person name="Toyoda A."/>
            <person name="Oliveira C."/>
            <person name="Osipova E."/>
            <person name="Leigh N.D."/>
            <person name="Simon A."/>
            <person name="Yun M.H."/>
        </authorList>
    </citation>
    <scope>NUCLEOTIDE SEQUENCE</scope>
    <source>
        <strain evidence="2">20211129_DDA</strain>
        <tissue evidence="2">Liver</tissue>
    </source>
</reference>
<organism evidence="2 3">
    <name type="scientific">Pleurodeles waltl</name>
    <name type="common">Iberian ribbed newt</name>
    <dbReference type="NCBI Taxonomy" id="8319"/>
    <lineage>
        <taxon>Eukaryota</taxon>
        <taxon>Metazoa</taxon>
        <taxon>Chordata</taxon>
        <taxon>Craniata</taxon>
        <taxon>Vertebrata</taxon>
        <taxon>Euteleostomi</taxon>
        <taxon>Amphibia</taxon>
        <taxon>Batrachia</taxon>
        <taxon>Caudata</taxon>
        <taxon>Salamandroidea</taxon>
        <taxon>Salamandridae</taxon>
        <taxon>Pleurodelinae</taxon>
        <taxon>Pleurodeles</taxon>
    </lineage>
</organism>